<dbReference type="EMBL" id="WNTK01000894">
    <property type="protein sequence ID" value="KAG9468406.1"/>
    <property type="molecule type" value="Genomic_DNA"/>
</dbReference>
<gene>
    <name evidence="2" type="ORF">GDO78_022812</name>
</gene>
<reference evidence="2" key="1">
    <citation type="thesis" date="2020" institute="ProQuest LLC" country="789 East Eisenhower Parkway, Ann Arbor, MI, USA">
        <title>Comparative Genomics and Chromosome Evolution.</title>
        <authorList>
            <person name="Mudd A.B."/>
        </authorList>
    </citation>
    <scope>NUCLEOTIDE SEQUENCE</scope>
    <source>
        <strain evidence="2">HN-11 Male</strain>
        <tissue evidence="2">Kidney and liver</tissue>
    </source>
</reference>
<protein>
    <recommendedName>
        <fullName evidence="4">Secreted protein</fullName>
    </recommendedName>
</protein>
<keyword evidence="1" id="KW-0732">Signal</keyword>
<organism evidence="2 3">
    <name type="scientific">Eleutherodactylus coqui</name>
    <name type="common">Puerto Rican coqui</name>
    <dbReference type="NCBI Taxonomy" id="57060"/>
    <lineage>
        <taxon>Eukaryota</taxon>
        <taxon>Metazoa</taxon>
        <taxon>Chordata</taxon>
        <taxon>Craniata</taxon>
        <taxon>Vertebrata</taxon>
        <taxon>Euteleostomi</taxon>
        <taxon>Amphibia</taxon>
        <taxon>Batrachia</taxon>
        <taxon>Anura</taxon>
        <taxon>Neobatrachia</taxon>
        <taxon>Hyloidea</taxon>
        <taxon>Eleutherodactylidae</taxon>
        <taxon>Eleutherodactylinae</taxon>
        <taxon>Eleutherodactylus</taxon>
        <taxon>Eleutherodactylus</taxon>
    </lineage>
</organism>
<comment type="caution">
    <text evidence="2">The sequence shown here is derived from an EMBL/GenBank/DDBJ whole genome shotgun (WGS) entry which is preliminary data.</text>
</comment>
<keyword evidence="3" id="KW-1185">Reference proteome</keyword>
<proteinExistence type="predicted"/>
<feature type="chain" id="PRO_5035236587" description="Secreted protein" evidence="1">
    <location>
        <begin position="22"/>
        <end position="131"/>
    </location>
</feature>
<dbReference type="Proteomes" id="UP000770717">
    <property type="component" value="Unassembled WGS sequence"/>
</dbReference>
<name>A0A8J6EG53_ELECQ</name>
<evidence type="ECO:0000256" key="1">
    <source>
        <dbReference type="SAM" id="SignalP"/>
    </source>
</evidence>
<evidence type="ECO:0008006" key="4">
    <source>
        <dbReference type="Google" id="ProtNLM"/>
    </source>
</evidence>
<evidence type="ECO:0000313" key="3">
    <source>
        <dbReference type="Proteomes" id="UP000770717"/>
    </source>
</evidence>
<accession>A0A8J6EG53</accession>
<sequence length="131" mass="14630">MCYFSWLYVLTAFSPFWLASASLTPGCAYCSVFTCTRLIVALPQSARSSLWLISEAFTLIPALFHLVTCKMCVWFFVHGLQDDGASTILRDIARARENIQKSLAGVSTSRRCCRPVTQKRLRCCSLTSCVS</sequence>
<evidence type="ECO:0000313" key="2">
    <source>
        <dbReference type="EMBL" id="KAG9468406.1"/>
    </source>
</evidence>
<dbReference type="OrthoDB" id="331763at2759"/>
<dbReference type="AlphaFoldDB" id="A0A8J6EG53"/>
<feature type="signal peptide" evidence="1">
    <location>
        <begin position="1"/>
        <end position="21"/>
    </location>
</feature>